<evidence type="ECO:0000313" key="2">
    <source>
        <dbReference type="Proteomes" id="UP001165101"/>
    </source>
</evidence>
<gene>
    <name evidence="1" type="ORF">Cboi01_000433600</name>
</gene>
<protein>
    <submittedName>
        <fullName evidence="1">Unnamed protein product</fullName>
    </submittedName>
</protein>
<name>A0ACB5TX04_CANBO</name>
<dbReference type="EMBL" id="BSXV01002754">
    <property type="protein sequence ID" value="GME96634.1"/>
    <property type="molecule type" value="Genomic_DNA"/>
</dbReference>
<proteinExistence type="predicted"/>
<keyword evidence="2" id="KW-1185">Reference proteome</keyword>
<sequence>MVSAVNLVSVLALSSTALSFGLPSIFSNNYPLPKKPGEKPVPGGSPISICDSSESQLLTLESVVLSPNPPERGQNLTISAIGTLSETIKEGAYVDVDVTYGYIKLVHQTFDLCEEIQNVDMTCPIESGKYTLTKQVEIPKEVPPGKYTVYARAYTNEDEFITCLTATVEFPPMGLGEIIDILI</sequence>
<accession>A0ACB5TX04</accession>
<evidence type="ECO:0000313" key="1">
    <source>
        <dbReference type="EMBL" id="GME96634.1"/>
    </source>
</evidence>
<reference evidence="1" key="1">
    <citation type="submission" date="2023-04" db="EMBL/GenBank/DDBJ databases">
        <title>Candida boidinii NBRC 1967.</title>
        <authorList>
            <person name="Ichikawa N."/>
            <person name="Sato H."/>
            <person name="Tonouchi N."/>
        </authorList>
    </citation>
    <scope>NUCLEOTIDE SEQUENCE</scope>
    <source>
        <strain evidence="1">NBRC 1967</strain>
    </source>
</reference>
<organism evidence="1 2">
    <name type="scientific">Candida boidinii</name>
    <name type="common">Yeast</name>
    <dbReference type="NCBI Taxonomy" id="5477"/>
    <lineage>
        <taxon>Eukaryota</taxon>
        <taxon>Fungi</taxon>
        <taxon>Dikarya</taxon>
        <taxon>Ascomycota</taxon>
        <taxon>Saccharomycotina</taxon>
        <taxon>Pichiomycetes</taxon>
        <taxon>Pichiales</taxon>
        <taxon>Pichiaceae</taxon>
        <taxon>Ogataea</taxon>
        <taxon>Ogataea/Candida clade</taxon>
    </lineage>
</organism>
<dbReference type="Proteomes" id="UP001165101">
    <property type="component" value="Unassembled WGS sequence"/>
</dbReference>
<comment type="caution">
    <text evidence="1">The sequence shown here is derived from an EMBL/GenBank/DDBJ whole genome shotgun (WGS) entry which is preliminary data.</text>
</comment>